<dbReference type="InterPro" id="IPR000719">
    <property type="entry name" value="Prot_kinase_dom"/>
</dbReference>
<feature type="domain" description="Protein kinase" evidence="7">
    <location>
        <begin position="29"/>
        <end position="293"/>
    </location>
</feature>
<dbReference type="PROSITE" id="PS00107">
    <property type="entry name" value="PROTEIN_KINASE_ATP"/>
    <property type="match status" value="1"/>
</dbReference>
<dbReference type="AlphaFoldDB" id="A0A251RS69"/>
<evidence type="ECO:0000256" key="1">
    <source>
        <dbReference type="ARBA" id="ARBA00022679"/>
    </source>
</evidence>
<dbReference type="PROSITE" id="PS00108">
    <property type="entry name" value="PROTEIN_KINASE_ST"/>
    <property type="match status" value="1"/>
</dbReference>
<evidence type="ECO:0000256" key="4">
    <source>
        <dbReference type="ARBA" id="ARBA00022840"/>
    </source>
</evidence>
<dbReference type="GO" id="GO:0005524">
    <property type="term" value="F:ATP binding"/>
    <property type="evidence" value="ECO:0007669"/>
    <property type="project" value="UniProtKB-UniRule"/>
</dbReference>
<dbReference type="InParanoid" id="A0A251RS69"/>
<evidence type="ECO:0000313" key="9">
    <source>
        <dbReference type="EMBL" id="OTF85699.1"/>
    </source>
</evidence>
<evidence type="ECO:0000256" key="5">
    <source>
        <dbReference type="PROSITE-ProRule" id="PRU10141"/>
    </source>
</evidence>
<dbReference type="OMA" id="HYGCLED"/>
<keyword evidence="3 8" id="KW-0418">Kinase</keyword>
<protein>
    <submittedName>
        <fullName evidence="8">Transferase, protein kinase RLK-Pelle-LRR-I-1 family</fullName>
        <ecNumber evidence="8">2.7.-.-</ecNumber>
    </submittedName>
</protein>
<keyword evidence="2 5" id="KW-0547">Nucleotide-binding</keyword>
<dbReference type="Gramene" id="mRNA:HanXRQr2_Chr03g0090511">
    <property type="protein sequence ID" value="mRNA:HanXRQr2_Chr03g0090511"/>
    <property type="gene ID" value="HanXRQr2_Chr03g0090511"/>
</dbReference>
<dbReference type="GO" id="GO:0004674">
    <property type="term" value="F:protein serine/threonine kinase activity"/>
    <property type="evidence" value="ECO:0007669"/>
    <property type="project" value="UniProtKB-KW"/>
</dbReference>
<comment type="similarity">
    <text evidence="6">Belongs to the protein kinase superfamily.</text>
</comment>
<keyword evidence="10" id="KW-1185">Reference proteome</keyword>
<dbReference type="SUPFAM" id="SSF56112">
    <property type="entry name" value="Protein kinase-like (PK-like)"/>
    <property type="match status" value="1"/>
</dbReference>
<dbReference type="Proteomes" id="UP000215914">
    <property type="component" value="Chromosome 17"/>
</dbReference>
<evidence type="ECO:0000256" key="6">
    <source>
        <dbReference type="RuleBase" id="RU000304"/>
    </source>
</evidence>
<dbReference type="EC" id="2.7.-.-" evidence="8"/>
<dbReference type="InterPro" id="IPR017441">
    <property type="entry name" value="Protein_kinase_ATP_BS"/>
</dbReference>
<proteinExistence type="inferred from homology"/>
<dbReference type="EMBL" id="MNCJ02000318">
    <property type="protein sequence ID" value="KAF5812780.1"/>
    <property type="molecule type" value="Genomic_DNA"/>
</dbReference>
<dbReference type="Gene3D" id="3.30.200.20">
    <property type="entry name" value="Phosphorylase Kinase, domain 1"/>
    <property type="match status" value="1"/>
</dbReference>
<dbReference type="PANTHER" id="PTHR45631">
    <property type="entry name" value="OS07G0107800 PROTEIN-RELATED"/>
    <property type="match status" value="1"/>
</dbReference>
<dbReference type="Pfam" id="PF00069">
    <property type="entry name" value="Pkinase"/>
    <property type="match status" value="1"/>
</dbReference>
<dbReference type="InterPro" id="IPR008271">
    <property type="entry name" value="Ser/Thr_kinase_AS"/>
</dbReference>
<reference evidence="8 10" key="1">
    <citation type="journal article" date="2017" name="Nature">
        <title>The sunflower genome provides insights into oil metabolism, flowering and Asterid evolution.</title>
        <authorList>
            <person name="Badouin H."/>
            <person name="Gouzy J."/>
            <person name="Grassa C.J."/>
            <person name="Murat F."/>
            <person name="Staton S.E."/>
            <person name="Cottret L."/>
            <person name="Lelandais-Briere C."/>
            <person name="Owens G.L."/>
            <person name="Carrere S."/>
            <person name="Mayjonade B."/>
            <person name="Legrand L."/>
            <person name="Gill N."/>
            <person name="Kane N.C."/>
            <person name="Bowers J.E."/>
            <person name="Hubner S."/>
            <person name="Bellec A."/>
            <person name="Berard A."/>
            <person name="Berges H."/>
            <person name="Blanchet N."/>
            <person name="Boniface M.C."/>
            <person name="Brunel D."/>
            <person name="Catrice O."/>
            <person name="Chaidir N."/>
            <person name="Claudel C."/>
            <person name="Donnadieu C."/>
            <person name="Faraut T."/>
            <person name="Fievet G."/>
            <person name="Helmstetter N."/>
            <person name="King M."/>
            <person name="Knapp S.J."/>
            <person name="Lai Z."/>
            <person name="Le Paslier M.C."/>
            <person name="Lippi Y."/>
            <person name="Lorenzon L."/>
            <person name="Mandel J.R."/>
            <person name="Marage G."/>
            <person name="Marchand G."/>
            <person name="Marquand E."/>
            <person name="Bret-Mestries E."/>
            <person name="Morien E."/>
            <person name="Nambeesan S."/>
            <person name="Nguyen T."/>
            <person name="Pegot-Espagnet P."/>
            <person name="Pouilly N."/>
            <person name="Raftis F."/>
            <person name="Sallet E."/>
            <person name="Schiex T."/>
            <person name="Thomas J."/>
            <person name="Vandecasteele C."/>
            <person name="Vares D."/>
            <person name="Vear F."/>
            <person name="Vautrin S."/>
            <person name="Crespi M."/>
            <person name="Mangin B."/>
            <person name="Burke J.M."/>
            <person name="Salse J."/>
            <person name="Munos S."/>
            <person name="Vincourt P."/>
            <person name="Rieseberg L.H."/>
            <person name="Langlade N.B."/>
        </authorList>
    </citation>
    <scope>NUCLEOTIDE SEQUENCE [LARGE SCALE GENOMIC DNA]</scope>
    <source>
        <strain evidence="10">cv. SF193</strain>
        <tissue evidence="8">Leaves</tissue>
    </source>
</reference>
<sequence length="323" mass="36229">MNTDLTINAELFTPRNQQFTFSELKSITNNFKTIIGRGGFGTVYYGYNGNDPVAVKMLTESSSQGYKEFQAEQGCLNNTMEGLRKVCLQVKLLMDVRRKNITSLVGYCNDNNQKGIIYEYMANGSLEMHLFGLVYLHHGCKPPIVHRDVKPSNILLNQVFQAKLADFGMSKAFATEDATHVSTVVVGTRGYLDPEYYLTNWLTEKSDVYSFGVVLLELITSRQATSEDINMIERVKSMVAQGNVNNLVDPRLEGRFNINTAWKVVELAIACVSHTSIRRPTMNNVAMELKNCLQVEKACDGKPNNQSGYLSFNVESMISPKAR</sequence>
<reference evidence="8" key="3">
    <citation type="submission" date="2020-06" db="EMBL/GenBank/DDBJ databases">
        <title>Helianthus annuus Genome sequencing and assembly Release 2.</title>
        <authorList>
            <person name="Gouzy J."/>
            <person name="Langlade N."/>
            <person name="Munos S."/>
        </authorList>
    </citation>
    <scope>NUCLEOTIDE SEQUENCE</scope>
    <source>
        <tissue evidence="8">Leaves</tissue>
    </source>
</reference>
<organism evidence="9 10">
    <name type="scientific">Helianthus annuus</name>
    <name type="common">Common sunflower</name>
    <dbReference type="NCBI Taxonomy" id="4232"/>
    <lineage>
        <taxon>Eukaryota</taxon>
        <taxon>Viridiplantae</taxon>
        <taxon>Streptophyta</taxon>
        <taxon>Embryophyta</taxon>
        <taxon>Tracheophyta</taxon>
        <taxon>Spermatophyta</taxon>
        <taxon>Magnoliopsida</taxon>
        <taxon>eudicotyledons</taxon>
        <taxon>Gunneridae</taxon>
        <taxon>Pentapetalae</taxon>
        <taxon>asterids</taxon>
        <taxon>campanulids</taxon>
        <taxon>Asterales</taxon>
        <taxon>Asteraceae</taxon>
        <taxon>Asteroideae</taxon>
        <taxon>Heliantheae alliance</taxon>
        <taxon>Heliantheae</taxon>
        <taxon>Helianthus</taxon>
    </lineage>
</organism>
<dbReference type="Gene3D" id="1.10.510.10">
    <property type="entry name" value="Transferase(Phosphotransferase) domain 1"/>
    <property type="match status" value="1"/>
</dbReference>
<keyword evidence="1 8" id="KW-0808">Transferase</keyword>
<keyword evidence="4 5" id="KW-0067">ATP-binding</keyword>
<evidence type="ECO:0000313" key="10">
    <source>
        <dbReference type="Proteomes" id="UP000215914"/>
    </source>
</evidence>
<name>A0A251RS69_HELAN</name>
<evidence type="ECO:0000256" key="3">
    <source>
        <dbReference type="ARBA" id="ARBA00022777"/>
    </source>
</evidence>
<dbReference type="PANTHER" id="PTHR45631:SF162">
    <property type="entry name" value="PROTEIN KINASE DOMAIN-CONTAINING PROTEIN"/>
    <property type="match status" value="1"/>
</dbReference>
<dbReference type="PROSITE" id="PS50011">
    <property type="entry name" value="PROTEIN_KINASE_DOM"/>
    <property type="match status" value="1"/>
</dbReference>
<dbReference type="SMART" id="SM00220">
    <property type="entry name" value="S_TKc"/>
    <property type="match status" value="1"/>
</dbReference>
<gene>
    <name evidence="9" type="ORF">HannXRQ_Chr17g0542751</name>
    <name evidence="8" type="ORF">HanXRQr2_Chr03g0090511</name>
</gene>
<evidence type="ECO:0000256" key="2">
    <source>
        <dbReference type="ARBA" id="ARBA00022741"/>
    </source>
</evidence>
<dbReference type="EMBL" id="CM007906">
    <property type="protein sequence ID" value="OTF85699.1"/>
    <property type="molecule type" value="Genomic_DNA"/>
</dbReference>
<feature type="binding site" evidence="5">
    <location>
        <position position="56"/>
    </location>
    <ligand>
        <name>ATP</name>
        <dbReference type="ChEBI" id="CHEBI:30616"/>
    </ligand>
</feature>
<dbReference type="InterPro" id="IPR011009">
    <property type="entry name" value="Kinase-like_dom_sf"/>
</dbReference>
<accession>A0A251RS69</accession>
<keyword evidence="6" id="KW-0723">Serine/threonine-protein kinase</keyword>
<evidence type="ECO:0000259" key="7">
    <source>
        <dbReference type="PROSITE" id="PS50011"/>
    </source>
</evidence>
<evidence type="ECO:0000313" key="8">
    <source>
        <dbReference type="EMBL" id="KAF5812780.1"/>
    </source>
</evidence>
<reference evidence="9" key="2">
    <citation type="submission" date="2017-02" db="EMBL/GenBank/DDBJ databases">
        <title>Sunflower complete genome.</title>
        <authorList>
            <person name="Langlade N."/>
            <person name="Munos S."/>
        </authorList>
    </citation>
    <scope>NUCLEOTIDE SEQUENCE [LARGE SCALE GENOMIC DNA]</scope>
    <source>
        <tissue evidence="9">Leaves</tissue>
    </source>
</reference>